<gene>
    <name evidence="2" type="ORF">CLCR_04435</name>
</gene>
<name>A0A1C1CIX1_9EURO</name>
<organism evidence="2 3">
    <name type="scientific">Cladophialophora carrionii</name>
    <dbReference type="NCBI Taxonomy" id="86049"/>
    <lineage>
        <taxon>Eukaryota</taxon>
        <taxon>Fungi</taxon>
        <taxon>Dikarya</taxon>
        <taxon>Ascomycota</taxon>
        <taxon>Pezizomycotina</taxon>
        <taxon>Eurotiomycetes</taxon>
        <taxon>Chaetothyriomycetidae</taxon>
        <taxon>Chaetothyriales</taxon>
        <taxon>Herpotrichiellaceae</taxon>
        <taxon>Cladophialophora</taxon>
    </lineage>
</organism>
<reference evidence="3" key="1">
    <citation type="submission" date="2015-07" db="EMBL/GenBank/DDBJ databases">
        <authorList>
            <person name="Teixeira M.M."/>
            <person name="Souza R.C."/>
            <person name="Almeida L.G."/>
            <person name="Vicente V.A."/>
            <person name="de Hoog S."/>
            <person name="Bocca A.L."/>
            <person name="de Almeida S.R."/>
            <person name="Vasconcelos A.T."/>
            <person name="Felipe M.S."/>
        </authorList>
    </citation>
    <scope>NUCLEOTIDE SEQUENCE [LARGE SCALE GENOMIC DNA]</scope>
    <source>
        <strain evidence="3">KSF</strain>
    </source>
</reference>
<evidence type="ECO:0000313" key="2">
    <source>
        <dbReference type="EMBL" id="OCT48391.1"/>
    </source>
</evidence>
<dbReference type="VEuPathDB" id="FungiDB:CLCR_04435"/>
<dbReference type="Proteomes" id="UP000094526">
    <property type="component" value="Unassembled WGS sequence"/>
</dbReference>
<protein>
    <submittedName>
        <fullName evidence="2">Uncharacterized protein</fullName>
    </submittedName>
</protein>
<sequence>MGRWVDGECVAEGRVTKVVENYGTNKGNDRIEIHNRYDENSNRRRKKGVSVSHPDDGSRDSESTTVNEQRASATFPGANRLWFGVFLKLVLPLAELAKTATNWV</sequence>
<keyword evidence="3" id="KW-1185">Reference proteome</keyword>
<feature type="region of interest" description="Disordered" evidence="1">
    <location>
        <begin position="29"/>
        <end position="71"/>
    </location>
</feature>
<evidence type="ECO:0000313" key="3">
    <source>
        <dbReference type="Proteomes" id="UP000094526"/>
    </source>
</evidence>
<feature type="compositionally biased region" description="Basic and acidic residues" evidence="1">
    <location>
        <begin position="53"/>
        <end position="62"/>
    </location>
</feature>
<accession>A0A1C1CIX1</accession>
<dbReference type="EMBL" id="LGRB01000012">
    <property type="protein sequence ID" value="OCT48391.1"/>
    <property type="molecule type" value="Genomic_DNA"/>
</dbReference>
<dbReference type="AlphaFoldDB" id="A0A1C1CIX1"/>
<feature type="compositionally biased region" description="Basic and acidic residues" evidence="1">
    <location>
        <begin position="29"/>
        <end position="42"/>
    </location>
</feature>
<proteinExistence type="predicted"/>
<comment type="caution">
    <text evidence="2">The sequence shown here is derived from an EMBL/GenBank/DDBJ whole genome shotgun (WGS) entry which is preliminary data.</text>
</comment>
<evidence type="ECO:0000256" key="1">
    <source>
        <dbReference type="SAM" id="MobiDB-lite"/>
    </source>
</evidence>